<protein>
    <submittedName>
        <fullName evidence="3">Uncharacterized protein</fullName>
    </submittedName>
</protein>
<dbReference type="PANTHER" id="PTHR22904:SF523">
    <property type="entry name" value="STRESS-INDUCED-PHOSPHOPROTEIN 1"/>
    <property type="match status" value="1"/>
</dbReference>
<dbReference type="SUPFAM" id="SSF48452">
    <property type="entry name" value="TPR-like"/>
    <property type="match status" value="1"/>
</dbReference>
<dbReference type="HOGENOM" id="CLU_478518_0_0_1"/>
<dbReference type="RefSeq" id="XP_001419503.1">
    <property type="nucleotide sequence ID" value="XM_001419466.1"/>
</dbReference>
<dbReference type="PANTHER" id="PTHR22904">
    <property type="entry name" value="TPR REPEAT CONTAINING PROTEIN"/>
    <property type="match status" value="1"/>
</dbReference>
<dbReference type="KEGG" id="olu:OSTLU_94665"/>
<dbReference type="Gene3D" id="2.60.40.790">
    <property type="match status" value="1"/>
</dbReference>
<keyword evidence="4" id="KW-1185">Reference proteome</keyword>
<proteinExistence type="predicted"/>
<dbReference type="OMA" id="MAYAKSA"/>
<dbReference type="InterPro" id="IPR011990">
    <property type="entry name" value="TPR-like_helical_dom_sf"/>
</dbReference>
<dbReference type="SMART" id="SM00028">
    <property type="entry name" value="TPR"/>
    <property type="match status" value="5"/>
</dbReference>
<dbReference type="OrthoDB" id="20872at2759"/>
<dbReference type="SUPFAM" id="SSF49764">
    <property type="entry name" value="HSP20-like chaperones"/>
    <property type="match status" value="1"/>
</dbReference>
<organism evidence="3 4">
    <name type="scientific">Ostreococcus lucimarinus (strain CCE9901)</name>
    <dbReference type="NCBI Taxonomy" id="436017"/>
    <lineage>
        <taxon>Eukaryota</taxon>
        <taxon>Viridiplantae</taxon>
        <taxon>Chlorophyta</taxon>
        <taxon>Mamiellophyceae</taxon>
        <taxon>Mamiellales</taxon>
        <taxon>Bathycoccaceae</taxon>
        <taxon>Ostreococcus</taxon>
    </lineage>
</organism>
<accession>A4S2C0</accession>
<name>A4S2C0_OSTLU</name>
<dbReference type="InterPro" id="IPR008978">
    <property type="entry name" value="HSP20-like_chaperone"/>
</dbReference>
<dbReference type="STRING" id="436017.A4S2C0"/>
<evidence type="ECO:0000256" key="2">
    <source>
        <dbReference type="ARBA" id="ARBA00022803"/>
    </source>
</evidence>
<dbReference type="Proteomes" id="UP000001568">
    <property type="component" value="Chromosome 9"/>
</dbReference>
<dbReference type="EMBL" id="CP000589">
    <property type="protein sequence ID" value="ABO97796.1"/>
    <property type="molecule type" value="Genomic_DNA"/>
</dbReference>
<dbReference type="GeneID" id="5003727"/>
<dbReference type="eggNOG" id="KOG0548">
    <property type="taxonomic scope" value="Eukaryota"/>
</dbReference>
<evidence type="ECO:0000256" key="1">
    <source>
        <dbReference type="ARBA" id="ARBA00022737"/>
    </source>
</evidence>
<dbReference type="Gramene" id="ABO97796">
    <property type="protein sequence ID" value="ABO97796"/>
    <property type="gene ID" value="OSTLU_94665"/>
</dbReference>
<dbReference type="InterPro" id="IPR019734">
    <property type="entry name" value="TPR_rpt"/>
</dbReference>
<keyword evidence="2" id="KW-0802">TPR repeat</keyword>
<evidence type="ECO:0000313" key="4">
    <source>
        <dbReference type="Proteomes" id="UP000001568"/>
    </source>
</evidence>
<reference evidence="3 4" key="1">
    <citation type="journal article" date="2007" name="Proc. Natl. Acad. Sci. U.S.A.">
        <title>The tiny eukaryote Ostreococcus provides genomic insights into the paradox of plankton speciation.</title>
        <authorList>
            <person name="Palenik B."/>
            <person name="Grimwood J."/>
            <person name="Aerts A."/>
            <person name="Rouze P."/>
            <person name="Salamov A."/>
            <person name="Putnam N."/>
            <person name="Dupont C."/>
            <person name="Jorgensen R."/>
            <person name="Derelle E."/>
            <person name="Rombauts S."/>
            <person name="Zhou K."/>
            <person name="Otillar R."/>
            <person name="Merchant S.S."/>
            <person name="Podell S."/>
            <person name="Gaasterland T."/>
            <person name="Napoli C."/>
            <person name="Gendler K."/>
            <person name="Manuell A."/>
            <person name="Tai V."/>
            <person name="Vallon O."/>
            <person name="Piganeau G."/>
            <person name="Jancek S."/>
            <person name="Heijde M."/>
            <person name="Jabbari K."/>
            <person name="Bowler C."/>
            <person name="Lohr M."/>
            <person name="Robbens S."/>
            <person name="Werner G."/>
            <person name="Dubchak I."/>
            <person name="Pazour G.J."/>
            <person name="Ren Q."/>
            <person name="Paulsen I."/>
            <person name="Delwiche C."/>
            <person name="Schmutz J."/>
            <person name="Rokhsar D."/>
            <person name="Van de Peer Y."/>
            <person name="Moreau H."/>
            <person name="Grigoriev I.V."/>
        </authorList>
    </citation>
    <scope>NUCLEOTIDE SEQUENCE [LARGE SCALE GENOMIC DNA]</scope>
    <source>
        <strain evidence="3 4">CCE9901</strain>
    </source>
</reference>
<sequence>MEESDGCATSRDFASVKMEYFKTRAREALGNGNYKEAYATYTKCLEELAPRDAGERAKLLCNRSMAYAKSANFKAALEDASAAVSLMPTFAKGWWRKATAHVGLRQFPDALAAYRQSFECQDEGDAGVIDEHVKAMNKTITSFTREQLANWILETLQDMENRELIEHAHLENVTSLEMAEGMFCQIKGINEGSKPRGDYYRFVQHWNVHGMSVPMAYTQRASMYRHALCFMQARADAAAALTLLQDDASLSDKETEMTFTYKVDDFSPFKEDTVITKAWAWYEMGKAFEGRENGDTQAAAKCFSAITHLDTKYPMFTNAFKNVCSRMTDVEAGKILSDINDQYGVAEYGVRTVPDALATYVVTVSLLFKTGKLVGFNSKVRDSFRENVAKGANVIKEKKMLEKIQAHDLMLLGGAETEAAMGTASDVQGELKELKSEDLVDRINNLQGIILSTLKSGKEIVVAKRPPTDMELPYRTYKLVYNDGTPVERVNKTGYQMSQVHYSAQGMHKREVWAEMMDKSCRWHQSSSEIAVQALQVPKDAKKQDLDVCITPSTVRVSCRNTGRTYLEVI</sequence>
<keyword evidence="1" id="KW-0677">Repeat</keyword>
<dbReference type="Gene3D" id="1.25.40.10">
    <property type="entry name" value="Tetratricopeptide repeat domain"/>
    <property type="match status" value="1"/>
</dbReference>
<gene>
    <name evidence="3" type="ORF">OSTLU_94665</name>
</gene>
<evidence type="ECO:0000313" key="3">
    <source>
        <dbReference type="EMBL" id="ABO97796.1"/>
    </source>
</evidence>
<dbReference type="AlphaFoldDB" id="A4S2C0"/>
<dbReference type="GO" id="GO:0051879">
    <property type="term" value="F:Hsp90 protein binding"/>
    <property type="evidence" value="ECO:0007669"/>
    <property type="project" value="TreeGrafter"/>
</dbReference>